<organism evidence="1 2">
    <name type="scientific">Flavonifractor plautii 1_3_50AFAA</name>
    <dbReference type="NCBI Taxonomy" id="742738"/>
    <lineage>
        <taxon>Bacteria</taxon>
        <taxon>Bacillati</taxon>
        <taxon>Bacillota</taxon>
        <taxon>Clostridia</taxon>
        <taxon>Eubacteriales</taxon>
        <taxon>Oscillospiraceae</taxon>
        <taxon>Flavonifractor</taxon>
    </lineage>
</organism>
<dbReference type="GeneID" id="63971973"/>
<dbReference type="eggNOG" id="ENOG5033PWR">
    <property type="taxonomic scope" value="Bacteria"/>
</dbReference>
<dbReference type="RefSeq" id="WP_007490550.1">
    <property type="nucleotide sequence ID" value="NZ_KN174161.1"/>
</dbReference>
<keyword evidence="2" id="KW-1185">Reference proteome</keyword>
<dbReference type="PATRIC" id="fig|742738.3.peg.563"/>
<dbReference type="InterPro" id="IPR014710">
    <property type="entry name" value="RmlC-like_jellyroll"/>
</dbReference>
<protein>
    <recommendedName>
        <fullName evidence="3">Cupin 2 conserved barrel domain-containing protein</fullName>
    </recommendedName>
</protein>
<comment type="caution">
    <text evidence="1">The sequence shown here is derived from an EMBL/GenBank/DDBJ whole genome shotgun (WGS) entry which is preliminary data.</text>
</comment>
<gene>
    <name evidence="1" type="ORF">HMPREF9460_00541</name>
</gene>
<dbReference type="HOGENOM" id="CLU_1123341_0_0_9"/>
<dbReference type="EMBL" id="ADLO01000021">
    <property type="protein sequence ID" value="KGF56966.1"/>
    <property type="molecule type" value="Genomic_DNA"/>
</dbReference>
<proteinExistence type="predicted"/>
<dbReference type="AlphaFoldDB" id="A0A096BD79"/>
<name>A0A096BD79_FLAPL</name>
<evidence type="ECO:0000313" key="2">
    <source>
        <dbReference type="Proteomes" id="UP000029585"/>
    </source>
</evidence>
<sequence length="249" mass="28114">MALVKISKGADIRHEYTDGVSRVPVLEGAYKDAAVERISLQPGAELSPALYSKTEHNQVFLITAGKGYIATPRRVFNITEVSVFVPDFDKEQFTFHCAADAKECMEIVHFVTELNDYDKTCLKEAHLTLPRFRGVSQAWHYKEDFTGADIQQMMMIEHRNLGRLSMGANFGTGPNYIGQHIHNELEQWYIMLPGASFTYTAEDEKIHVEGGDITFTPHGSHHGSECAEGERFAYVWFELCENGYPGEIK</sequence>
<dbReference type="Gene3D" id="2.60.120.10">
    <property type="entry name" value="Jelly Rolls"/>
    <property type="match status" value="1"/>
</dbReference>
<dbReference type="CDD" id="cd02208">
    <property type="entry name" value="cupin_RmlC-like"/>
    <property type="match status" value="1"/>
</dbReference>
<dbReference type="Proteomes" id="UP000029585">
    <property type="component" value="Unassembled WGS sequence"/>
</dbReference>
<dbReference type="InterPro" id="IPR011051">
    <property type="entry name" value="RmlC_Cupin_sf"/>
</dbReference>
<evidence type="ECO:0008006" key="3">
    <source>
        <dbReference type="Google" id="ProtNLM"/>
    </source>
</evidence>
<evidence type="ECO:0000313" key="1">
    <source>
        <dbReference type="EMBL" id="KGF56966.1"/>
    </source>
</evidence>
<reference evidence="1 2" key="1">
    <citation type="submission" date="2011-08" db="EMBL/GenBank/DDBJ databases">
        <title>The Genome Sequence of Clostridium orbiscindens 1_3_50AFAA.</title>
        <authorList>
            <consortium name="The Broad Institute Genome Sequencing Platform"/>
            <person name="Earl A."/>
            <person name="Ward D."/>
            <person name="Feldgarden M."/>
            <person name="Gevers D."/>
            <person name="Daigneault M."/>
            <person name="Strauss J."/>
            <person name="Allen-Vercoe E."/>
            <person name="Young S.K."/>
            <person name="Zeng Q."/>
            <person name="Gargeya S."/>
            <person name="Fitzgerald M."/>
            <person name="Haas B."/>
            <person name="Abouelleil A."/>
            <person name="Alvarado L."/>
            <person name="Arachchi H.M."/>
            <person name="Berlin A."/>
            <person name="Brown A."/>
            <person name="Chapman S.B."/>
            <person name="Chen Z."/>
            <person name="Dunbar C."/>
            <person name="Freedman E."/>
            <person name="Gearin G."/>
            <person name="Gellesch M."/>
            <person name="Goldberg J."/>
            <person name="Griggs A."/>
            <person name="Gujja S."/>
            <person name="Heiman D."/>
            <person name="Howarth C."/>
            <person name="Larson L."/>
            <person name="Lui A."/>
            <person name="MacDonald P.J.P."/>
            <person name="Montmayeur A."/>
            <person name="Murphy C."/>
            <person name="Neiman D."/>
            <person name="Pearson M."/>
            <person name="Priest M."/>
            <person name="Roberts A."/>
            <person name="Saif S."/>
            <person name="Shea T."/>
            <person name="Shenoy N."/>
            <person name="Sisk P."/>
            <person name="Stolte C."/>
            <person name="Sykes S."/>
            <person name="Wortman J."/>
            <person name="Nusbaum C."/>
            <person name="Birren B."/>
        </authorList>
    </citation>
    <scope>NUCLEOTIDE SEQUENCE [LARGE SCALE GENOMIC DNA]</scope>
    <source>
        <strain evidence="1 2">1_3_50AFAA</strain>
    </source>
</reference>
<dbReference type="SUPFAM" id="SSF51182">
    <property type="entry name" value="RmlC-like cupins"/>
    <property type="match status" value="1"/>
</dbReference>
<accession>A0A096BD79</accession>